<evidence type="ECO:0008006" key="10">
    <source>
        <dbReference type="Google" id="ProtNLM"/>
    </source>
</evidence>
<evidence type="ECO:0000256" key="5">
    <source>
        <dbReference type="ARBA" id="ARBA00023004"/>
    </source>
</evidence>
<dbReference type="GO" id="GO:0051539">
    <property type="term" value="F:4 iron, 4 sulfur cluster binding"/>
    <property type="evidence" value="ECO:0007669"/>
    <property type="project" value="UniProtKB-KW"/>
</dbReference>
<dbReference type="InterPro" id="IPR019591">
    <property type="entry name" value="Mrp/NBP35_ATP-bd"/>
</dbReference>
<evidence type="ECO:0000256" key="7">
    <source>
        <dbReference type="ARBA" id="ARBA00024036"/>
    </source>
</evidence>
<keyword evidence="5" id="KW-0408">Iron</keyword>
<dbReference type="InParanoid" id="A0A5N4A259"/>
<evidence type="ECO:0000256" key="1">
    <source>
        <dbReference type="ARBA" id="ARBA00022485"/>
    </source>
</evidence>
<dbReference type="InterPro" id="IPR000808">
    <property type="entry name" value="Mrp-like_CS"/>
</dbReference>
<dbReference type="GO" id="GO:0005739">
    <property type="term" value="C:mitochondrion"/>
    <property type="evidence" value="ECO:0007669"/>
    <property type="project" value="TreeGrafter"/>
</dbReference>
<dbReference type="GO" id="GO:0032981">
    <property type="term" value="P:mitochondrial respiratory chain complex I assembly"/>
    <property type="evidence" value="ECO:0007669"/>
    <property type="project" value="TreeGrafter"/>
</dbReference>
<dbReference type="SUPFAM" id="SSF52540">
    <property type="entry name" value="P-loop containing nucleoside triphosphate hydrolases"/>
    <property type="match status" value="1"/>
</dbReference>
<dbReference type="GO" id="GO:0016226">
    <property type="term" value="P:iron-sulfur cluster assembly"/>
    <property type="evidence" value="ECO:0007669"/>
    <property type="project" value="InterPro"/>
</dbReference>
<dbReference type="AlphaFoldDB" id="A0A5N4A259"/>
<dbReference type="InterPro" id="IPR033756">
    <property type="entry name" value="YlxH/NBP35"/>
</dbReference>
<keyword evidence="3" id="KW-0547">Nucleotide-binding</keyword>
<dbReference type="Gene3D" id="3.40.50.300">
    <property type="entry name" value="P-loop containing nucleotide triphosphate hydrolases"/>
    <property type="match status" value="1"/>
</dbReference>
<comment type="similarity">
    <text evidence="7">Belongs to the Mrp/NBP35 ATP-binding proteins family.</text>
</comment>
<evidence type="ECO:0000256" key="6">
    <source>
        <dbReference type="ARBA" id="ARBA00023014"/>
    </source>
</evidence>
<keyword evidence="6" id="KW-0411">Iron-sulfur</keyword>
<reference evidence="8 9" key="1">
    <citation type="journal article" date="2018" name="Elife">
        <title>Firefly genomes illuminate parallel origins of bioluminescence in beetles.</title>
        <authorList>
            <person name="Fallon T.R."/>
            <person name="Lower S.E."/>
            <person name="Chang C.H."/>
            <person name="Bessho-Uehara M."/>
            <person name="Martin G.J."/>
            <person name="Bewick A.J."/>
            <person name="Behringer M."/>
            <person name="Debat H.J."/>
            <person name="Wong I."/>
            <person name="Day J.C."/>
            <person name="Suvorov A."/>
            <person name="Silva C.J."/>
            <person name="Stanger-Hall K.F."/>
            <person name="Hall D.W."/>
            <person name="Schmitz R.J."/>
            <person name="Nelson D.R."/>
            <person name="Lewis S.M."/>
            <person name="Shigenobu S."/>
            <person name="Bybee S.M."/>
            <person name="Larracuente A.M."/>
            <person name="Oba Y."/>
            <person name="Weng J.K."/>
        </authorList>
    </citation>
    <scope>NUCLEOTIDE SEQUENCE [LARGE SCALE GENOMIC DNA]</scope>
    <source>
        <strain evidence="8">1611_PpyrPB1</strain>
        <tissue evidence="8">Whole body</tissue>
    </source>
</reference>
<dbReference type="Proteomes" id="UP000327044">
    <property type="component" value="Unassembled WGS sequence"/>
</dbReference>
<keyword evidence="2" id="KW-0479">Metal-binding</keyword>
<dbReference type="FunCoup" id="A0A5N4A259">
    <property type="interactions" value="851"/>
</dbReference>
<keyword evidence="9" id="KW-1185">Reference proteome</keyword>
<dbReference type="HAMAP" id="MF_02040">
    <property type="entry name" value="Mrp_NBP35"/>
    <property type="match status" value="1"/>
</dbReference>
<dbReference type="Pfam" id="PF10609">
    <property type="entry name" value="ParA"/>
    <property type="match status" value="1"/>
</dbReference>
<proteinExistence type="inferred from homology"/>
<sequence>MFVLTRKCCFKQNSKFPQNFQAWRHYANSAEELEKHRQKVMSKGLPKVKPITGVKHIFLIASGKGGVGKSTTAVNIATALKVLQPNKNVGLLDADVFGPTIPLMMNLNESPILNQDNLMEPLINYGVKCMSMGFLITESSAVIWRGLMVMQALDKLLRQVHWGSVDYLIIDTPPGTGDTHLSLVQNIPISGVVLVTTPQIAALNVTRRGAVMFQKLKVPIVGIIENMSYIKCPACSNKVHIFGSATQSIAEEFGISIMAHIPLKQKITDSMDKGVPIVISDPLSTEAEAYKNVGNSLIKFVNITANEL</sequence>
<dbReference type="InterPro" id="IPR044304">
    <property type="entry name" value="NUBPL-like"/>
</dbReference>
<gene>
    <name evidence="8" type="ORF">PPYR_03158</name>
</gene>
<evidence type="ECO:0000313" key="8">
    <source>
        <dbReference type="EMBL" id="KAB0791358.1"/>
    </source>
</evidence>
<dbReference type="OrthoDB" id="1741334at2759"/>
<dbReference type="PROSITE" id="PS01215">
    <property type="entry name" value="MRP"/>
    <property type="match status" value="1"/>
</dbReference>
<keyword evidence="1" id="KW-0004">4Fe-4S</keyword>
<protein>
    <recommendedName>
        <fullName evidence="10">Iron-sulfur protein NUBPL</fullName>
    </recommendedName>
</protein>
<dbReference type="FunFam" id="3.40.50.300:FF:001278">
    <property type="entry name" value="Iron-sulfur cluster carrier protein"/>
    <property type="match status" value="1"/>
</dbReference>
<evidence type="ECO:0000256" key="4">
    <source>
        <dbReference type="ARBA" id="ARBA00022840"/>
    </source>
</evidence>
<organism evidence="8 9">
    <name type="scientific">Photinus pyralis</name>
    <name type="common">Common eastern firefly</name>
    <name type="synonym">Lampyris pyralis</name>
    <dbReference type="NCBI Taxonomy" id="7054"/>
    <lineage>
        <taxon>Eukaryota</taxon>
        <taxon>Metazoa</taxon>
        <taxon>Ecdysozoa</taxon>
        <taxon>Arthropoda</taxon>
        <taxon>Hexapoda</taxon>
        <taxon>Insecta</taxon>
        <taxon>Pterygota</taxon>
        <taxon>Neoptera</taxon>
        <taxon>Endopterygota</taxon>
        <taxon>Coleoptera</taxon>
        <taxon>Polyphaga</taxon>
        <taxon>Elateriformia</taxon>
        <taxon>Elateroidea</taxon>
        <taxon>Lampyridae</taxon>
        <taxon>Lampyrinae</taxon>
        <taxon>Photinus</taxon>
    </lineage>
</organism>
<accession>A0A5N4A259</accession>
<evidence type="ECO:0000313" key="9">
    <source>
        <dbReference type="Proteomes" id="UP000327044"/>
    </source>
</evidence>
<keyword evidence="4" id="KW-0067">ATP-binding</keyword>
<dbReference type="PANTHER" id="PTHR42961">
    <property type="entry name" value="IRON-SULFUR PROTEIN NUBPL"/>
    <property type="match status" value="1"/>
</dbReference>
<comment type="caution">
    <text evidence="8">The sequence shown here is derived from an EMBL/GenBank/DDBJ whole genome shotgun (WGS) entry which is preliminary data.</text>
</comment>
<evidence type="ECO:0000256" key="3">
    <source>
        <dbReference type="ARBA" id="ARBA00022741"/>
    </source>
</evidence>
<dbReference type="GO" id="GO:0005524">
    <property type="term" value="F:ATP binding"/>
    <property type="evidence" value="ECO:0007669"/>
    <property type="project" value="UniProtKB-KW"/>
</dbReference>
<dbReference type="PANTHER" id="PTHR42961:SF2">
    <property type="entry name" value="IRON-SULFUR PROTEIN NUBPL"/>
    <property type="match status" value="1"/>
</dbReference>
<dbReference type="InterPro" id="IPR027417">
    <property type="entry name" value="P-loop_NTPase"/>
</dbReference>
<dbReference type="GO" id="GO:0140663">
    <property type="term" value="F:ATP-dependent FeS chaperone activity"/>
    <property type="evidence" value="ECO:0007669"/>
    <property type="project" value="InterPro"/>
</dbReference>
<name>A0A5N4A259_PHOPY</name>
<evidence type="ECO:0000256" key="2">
    <source>
        <dbReference type="ARBA" id="ARBA00022723"/>
    </source>
</evidence>
<dbReference type="GO" id="GO:0046872">
    <property type="term" value="F:metal ion binding"/>
    <property type="evidence" value="ECO:0007669"/>
    <property type="project" value="UniProtKB-KW"/>
</dbReference>
<dbReference type="CDD" id="cd02037">
    <property type="entry name" value="Mrp_NBP35"/>
    <property type="match status" value="1"/>
</dbReference>
<dbReference type="EMBL" id="VVIM01000011">
    <property type="protein sequence ID" value="KAB0791358.1"/>
    <property type="molecule type" value="Genomic_DNA"/>
</dbReference>